<dbReference type="EMBL" id="VKHS01000002">
    <property type="protein sequence ID" value="MBB0227987.1"/>
    <property type="molecule type" value="Genomic_DNA"/>
</dbReference>
<dbReference type="GO" id="GO:0019285">
    <property type="term" value="P:glycine betaine biosynthetic process from choline"/>
    <property type="evidence" value="ECO:0007669"/>
    <property type="project" value="TreeGrafter"/>
</dbReference>
<dbReference type="GO" id="GO:0050660">
    <property type="term" value="F:flavin adenine dinucleotide binding"/>
    <property type="evidence" value="ECO:0007669"/>
    <property type="project" value="InterPro"/>
</dbReference>
<gene>
    <name evidence="3" type="ORF">FOE67_00270</name>
</gene>
<organism evidence="3 4">
    <name type="scientific">Streptomyces calidiresistens</name>
    <dbReference type="NCBI Taxonomy" id="1485586"/>
    <lineage>
        <taxon>Bacteria</taxon>
        <taxon>Bacillati</taxon>
        <taxon>Actinomycetota</taxon>
        <taxon>Actinomycetes</taxon>
        <taxon>Kitasatosporales</taxon>
        <taxon>Streptomycetaceae</taxon>
        <taxon>Streptomyces</taxon>
    </lineage>
</organism>
<dbReference type="PANTHER" id="PTHR11552:SF147">
    <property type="entry name" value="CHOLINE DEHYDROGENASE, MITOCHONDRIAL"/>
    <property type="match status" value="1"/>
</dbReference>
<dbReference type="Gene3D" id="3.50.50.60">
    <property type="entry name" value="FAD/NAD(P)-binding domain"/>
    <property type="match status" value="1"/>
</dbReference>
<reference evidence="4" key="1">
    <citation type="submission" date="2019-10" db="EMBL/GenBank/DDBJ databases">
        <title>Streptomyces sp. nov., a novel actinobacterium isolated from alkaline environment.</title>
        <authorList>
            <person name="Golinska P."/>
        </authorList>
    </citation>
    <scope>NUCLEOTIDE SEQUENCE [LARGE SCALE GENOMIC DNA]</scope>
    <source>
        <strain evidence="4">DSM 42108</strain>
    </source>
</reference>
<comment type="similarity">
    <text evidence="1">Belongs to the GMC oxidoreductase family.</text>
</comment>
<accession>A0A7W3SZC4</accession>
<dbReference type="GO" id="GO:0008812">
    <property type="term" value="F:choline dehydrogenase activity"/>
    <property type="evidence" value="ECO:0007669"/>
    <property type="project" value="TreeGrafter"/>
</dbReference>
<dbReference type="AlphaFoldDB" id="A0A7W3SZC4"/>
<dbReference type="InterPro" id="IPR036188">
    <property type="entry name" value="FAD/NAD-bd_sf"/>
</dbReference>
<sequence>MRLDYLAAPADRIRLREGLRLAYRIAADEDMHGYVQRVLGADDLSLADDASVDRYVAKQVQTAHHPSGTAAMSADPGSGVVDSTWRVFGTEGLRMADASIIPSSVRASTNLTCMIIGERVARLLAGTARKESVVERV</sequence>
<keyword evidence="4" id="KW-1185">Reference proteome</keyword>
<dbReference type="Pfam" id="PF05199">
    <property type="entry name" value="GMC_oxred_C"/>
    <property type="match status" value="1"/>
</dbReference>
<dbReference type="GO" id="GO:0016020">
    <property type="term" value="C:membrane"/>
    <property type="evidence" value="ECO:0007669"/>
    <property type="project" value="TreeGrafter"/>
</dbReference>
<proteinExistence type="inferred from homology"/>
<dbReference type="Proteomes" id="UP000530234">
    <property type="component" value="Unassembled WGS sequence"/>
</dbReference>
<evidence type="ECO:0000259" key="2">
    <source>
        <dbReference type="Pfam" id="PF05199"/>
    </source>
</evidence>
<evidence type="ECO:0000313" key="4">
    <source>
        <dbReference type="Proteomes" id="UP000530234"/>
    </source>
</evidence>
<name>A0A7W3SZC4_9ACTN</name>
<evidence type="ECO:0000256" key="1">
    <source>
        <dbReference type="ARBA" id="ARBA00010790"/>
    </source>
</evidence>
<comment type="caution">
    <text evidence="3">The sequence shown here is derived from an EMBL/GenBank/DDBJ whole genome shotgun (WGS) entry which is preliminary data.</text>
</comment>
<dbReference type="InterPro" id="IPR012132">
    <property type="entry name" value="GMC_OxRdtase"/>
</dbReference>
<protein>
    <recommendedName>
        <fullName evidence="2">Glucose-methanol-choline oxidoreductase C-terminal domain-containing protein</fullName>
    </recommendedName>
</protein>
<dbReference type="SUPFAM" id="SSF51905">
    <property type="entry name" value="FAD/NAD(P)-binding domain"/>
    <property type="match status" value="1"/>
</dbReference>
<feature type="domain" description="Glucose-methanol-choline oxidoreductase C-terminal" evidence="2">
    <location>
        <begin position="2"/>
        <end position="117"/>
    </location>
</feature>
<evidence type="ECO:0000313" key="3">
    <source>
        <dbReference type="EMBL" id="MBB0227987.1"/>
    </source>
</evidence>
<dbReference type="InterPro" id="IPR007867">
    <property type="entry name" value="GMC_OxRtase_C"/>
</dbReference>
<dbReference type="SUPFAM" id="SSF54373">
    <property type="entry name" value="FAD-linked reductases, C-terminal domain"/>
    <property type="match status" value="1"/>
</dbReference>
<dbReference type="RefSeq" id="WP_182659725.1">
    <property type="nucleotide sequence ID" value="NZ_VKHS01000002.1"/>
</dbReference>
<dbReference type="PANTHER" id="PTHR11552">
    <property type="entry name" value="GLUCOSE-METHANOL-CHOLINE GMC OXIDOREDUCTASE"/>
    <property type="match status" value="1"/>
</dbReference>
<dbReference type="Gene3D" id="3.30.410.40">
    <property type="match status" value="1"/>
</dbReference>